<evidence type="ECO:0000256" key="4">
    <source>
        <dbReference type="ARBA" id="ARBA00023136"/>
    </source>
</evidence>
<dbReference type="InterPro" id="IPR058625">
    <property type="entry name" value="MdtA-like_BSH"/>
</dbReference>
<keyword evidence="9" id="KW-1185">Reference proteome</keyword>
<sequence length="294" mass="33018">MNKNKFSKLLRFVITFSVVSLAVFLGILLWDNYMNSAWTRDGRVRADVVMVAPDVGGLVSRVAVIDNQFVRKGDLLYQIDDVRFHHALTAAEAIAQTRKAEYEMKKHQSARRSAADNETVSAENRDDALYDAEVARAKYEEAIALVETEKLNVERSAVRAPCDGWVSNLLLRKGDYVQAGEKRMAMITQGSFWVYGYFEEHKLSLIHVGDKAEMKMLGTKFVVKGHVESIARGISDRDNTTDGRLLANVNPIFTWVRLAQRIPVRIHIDKIPNGMELSAGMTCSVSIFPNKSGH</sequence>
<dbReference type="HOGENOM" id="CLU_018816_15_2_7"/>
<accession>E4U0S1</accession>
<gene>
    <name evidence="8" type="ordered locus">Sulku_0631</name>
</gene>
<dbReference type="GO" id="GO:0022857">
    <property type="term" value="F:transmembrane transporter activity"/>
    <property type="evidence" value="ECO:0007669"/>
    <property type="project" value="InterPro"/>
</dbReference>
<dbReference type="GO" id="GO:0016020">
    <property type="term" value="C:membrane"/>
    <property type="evidence" value="ECO:0007669"/>
    <property type="project" value="InterPro"/>
</dbReference>
<dbReference type="Pfam" id="PF25917">
    <property type="entry name" value="BSH_RND"/>
    <property type="match status" value="1"/>
</dbReference>
<dbReference type="OrthoDB" id="9811754at2"/>
<feature type="transmembrane region" description="Helical" evidence="5">
    <location>
        <begin position="12"/>
        <end position="30"/>
    </location>
</feature>
<keyword evidence="2 5" id="KW-0812">Transmembrane</keyword>
<dbReference type="KEGG" id="sku:Sulku_0631"/>
<evidence type="ECO:0000256" key="3">
    <source>
        <dbReference type="ARBA" id="ARBA00022989"/>
    </source>
</evidence>
<dbReference type="STRING" id="709032.Sulku_0631"/>
<feature type="domain" description="Multidrug resistance protein MdtA-like barrel-sandwich hybrid" evidence="6">
    <location>
        <begin position="48"/>
        <end position="188"/>
    </location>
</feature>
<evidence type="ECO:0000259" key="6">
    <source>
        <dbReference type="Pfam" id="PF25917"/>
    </source>
</evidence>
<dbReference type="InterPro" id="IPR006143">
    <property type="entry name" value="RND_pump_MFP"/>
</dbReference>
<name>E4U0S1_SULKY</name>
<evidence type="ECO:0000313" key="9">
    <source>
        <dbReference type="Proteomes" id="UP000008721"/>
    </source>
</evidence>
<proteinExistence type="inferred from homology"/>
<dbReference type="Gene3D" id="2.40.30.170">
    <property type="match status" value="1"/>
</dbReference>
<comment type="similarity">
    <text evidence="1">Belongs to the membrane fusion protein (MFP) (TC 8.A.1) family.</text>
</comment>
<dbReference type="InterPro" id="IPR050393">
    <property type="entry name" value="MFP_Efflux_Pump"/>
</dbReference>
<dbReference type="SUPFAM" id="SSF111369">
    <property type="entry name" value="HlyD-like secretion proteins"/>
    <property type="match status" value="1"/>
</dbReference>
<dbReference type="Gene3D" id="2.40.50.100">
    <property type="match status" value="1"/>
</dbReference>
<organism evidence="8 9">
    <name type="scientific">Sulfuricurvum kujiense (strain ATCC BAA-921 / DSM 16994 / JCM 11577 / YK-1)</name>
    <dbReference type="NCBI Taxonomy" id="709032"/>
    <lineage>
        <taxon>Bacteria</taxon>
        <taxon>Pseudomonadati</taxon>
        <taxon>Campylobacterota</taxon>
        <taxon>Epsilonproteobacteria</taxon>
        <taxon>Campylobacterales</taxon>
        <taxon>Sulfurimonadaceae</taxon>
        <taxon>Sulfuricurvum</taxon>
    </lineage>
</organism>
<dbReference type="InterPro" id="IPR058634">
    <property type="entry name" value="AaeA-lik-b-barrel"/>
</dbReference>
<evidence type="ECO:0000256" key="1">
    <source>
        <dbReference type="ARBA" id="ARBA00009477"/>
    </source>
</evidence>
<reference evidence="8 9" key="1">
    <citation type="journal article" date="2012" name="Stand. Genomic Sci.">
        <title>Complete genome sequence of the sulfur compounds oxidizing chemolithoautotroph Sulfuricurvum kujiense type strain (YK-1(T)).</title>
        <authorList>
            <person name="Han C."/>
            <person name="Kotsyurbenko O."/>
            <person name="Chertkov O."/>
            <person name="Held B."/>
            <person name="Lapidus A."/>
            <person name="Nolan M."/>
            <person name="Lucas S."/>
            <person name="Hammon N."/>
            <person name="Deshpande S."/>
            <person name="Cheng J.F."/>
            <person name="Tapia R."/>
            <person name="Goodwin L.A."/>
            <person name="Pitluck S."/>
            <person name="Liolios K."/>
            <person name="Pagani I."/>
            <person name="Ivanova N."/>
            <person name="Mavromatis K."/>
            <person name="Mikhailova N."/>
            <person name="Pati A."/>
            <person name="Chen A."/>
            <person name="Palaniappan K."/>
            <person name="Land M."/>
            <person name="Hauser L."/>
            <person name="Chang Y.J."/>
            <person name="Jeffries C.D."/>
            <person name="Brambilla E.M."/>
            <person name="Rohde M."/>
            <person name="Spring S."/>
            <person name="Sikorski J."/>
            <person name="Goker M."/>
            <person name="Woyke T."/>
            <person name="Bristow J."/>
            <person name="Eisen J.A."/>
            <person name="Markowitz V."/>
            <person name="Hugenholtz P."/>
            <person name="Kyrpides N.C."/>
            <person name="Klenk H.P."/>
            <person name="Detter J.C."/>
        </authorList>
    </citation>
    <scope>NUCLEOTIDE SEQUENCE [LARGE SCALE GENOMIC DNA]</scope>
    <source>
        <strain evidence="9">ATCC BAA-921 / DSM 16994 / JCM 11577 / YK-1</strain>
    </source>
</reference>
<evidence type="ECO:0000256" key="5">
    <source>
        <dbReference type="SAM" id="Phobius"/>
    </source>
</evidence>
<dbReference type="RefSeq" id="WP_013459494.1">
    <property type="nucleotide sequence ID" value="NC_014762.1"/>
</dbReference>
<evidence type="ECO:0000313" key="8">
    <source>
        <dbReference type="EMBL" id="ADR33297.1"/>
    </source>
</evidence>
<evidence type="ECO:0000259" key="7">
    <source>
        <dbReference type="Pfam" id="PF25963"/>
    </source>
</evidence>
<dbReference type="eggNOG" id="COG1566">
    <property type="taxonomic scope" value="Bacteria"/>
</dbReference>
<dbReference type="Pfam" id="PF25963">
    <property type="entry name" value="Beta-barrel_AAEA"/>
    <property type="match status" value="1"/>
</dbReference>
<feature type="domain" description="p-hydroxybenzoic acid efflux pump subunit AaeA-like beta-barrel" evidence="7">
    <location>
        <begin position="191"/>
        <end position="287"/>
    </location>
</feature>
<keyword evidence="3 5" id="KW-1133">Transmembrane helix</keyword>
<dbReference type="PANTHER" id="PTHR30367:SF12">
    <property type="entry name" value="P-HYDROXYBENZOIC ACID EFFLUX PUMP SUBUNIT AAEA"/>
    <property type="match status" value="1"/>
</dbReference>
<evidence type="ECO:0000256" key="2">
    <source>
        <dbReference type="ARBA" id="ARBA00022692"/>
    </source>
</evidence>
<protein>
    <submittedName>
        <fullName evidence="8">Secretion protein HlyD family protein</fullName>
    </submittedName>
</protein>
<dbReference type="AlphaFoldDB" id="E4U0S1"/>
<keyword evidence="4 5" id="KW-0472">Membrane</keyword>
<dbReference type="Proteomes" id="UP000008721">
    <property type="component" value="Chromosome"/>
</dbReference>
<dbReference type="PANTHER" id="PTHR30367">
    <property type="entry name" value="P-HYDROXYBENZOIC ACID EFFLUX PUMP SUBUNIT AAEA-RELATED"/>
    <property type="match status" value="1"/>
</dbReference>
<dbReference type="EMBL" id="CP002355">
    <property type="protein sequence ID" value="ADR33297.1"/>
    <property type="molecule type" value="Genomic_DNA"/>
</dbReference>
<dbReference type="NCBIfam" id="TIGR01730">
    <property type="entry name" value="RND_mfp"/>
    <property type="match status" value="1"/>
</dbReference>